<protein>
    <submittedName>
        <fullName evidence="2">(African queen) hypothetical protein</fullName>
    </submittedName>
</protein>
<dbReference type="OrthoDB" id="7440072at2759"/>
<gene>
    <name evidence="2" type="ORF">DCHRY22_LOCUS13597</name>
</gene>
<proteinExistence type="predicted"/>
<name>A0A8J2W9F8_9NEOP</name>
<sequence length="220" mass="23106">MEPVSRQYISGPGRPRRVIDRLQSIFSDRPICLYTYMKVSEARDWRGGCDVTTSPAPMRLAGSAHGPHPPGRFSCQSQSGLAGPGVPSSARYSTSRGGVPGSTVEAEGAALLGRLQGALRGGAAAASPSRVASSIRGFITNKVGSLQLRDTVCRLLAGISFSRGTARPFEITSPSFTCPLKTATVHPQVPKSHSRVAASGKACPMISEASDDTMLHSLLK</sequence>
<dbReference type="EMBL" id="CAKASE010000079">
    <property type="protein sequence ID" value="CAG9580260.1"/>
    <property type="molecule type" value="Genomic_DNA"/>
</dbReference>
<evidence type="ECO:0000313" key="2">
    <source>
        <dbReference type="EMBL" id="CAG9580260.1"/>
    </source>
</evidence>
<reference evidence="2" key="1">
    <citation type="submission" date="2021-09" db="EMBL/GenBank/DDBJ databases">
        <authorList>
            <person name="Martin H S."/>
        </authorList>
    </citation>
    <scope>NUCLEOTIDE SEQUENCE</scope>
</reference>
<keyword evidence="3" id="KW-1185">Reference proteome</keyword>
<organism evidence="2 3">
    <name type="scientific">Danaus chrysippus</name>
    <name type="common">African queen</name>
    <dbReference type="NCBI Taxonomy" id="151541"/>
    <lineage>
        <taxon>Eukaryota</taxon>
        <taxon>Metazoa</taxon>
        <taxon>Ecdysozoa</taxon>
        <taxon>Arthropoda</taxon>
        <taxon>Hexapoda</taxon>
        <taxon>Insecta</taxon>
        <taxon>Pterygota</taxon>
        <taxon>Neoptera</taxon>
        <taxon>Endopterygota</taxon>
        <taxon>Lepidoptera</taxon>
        <taxon>Glossata</taxon>
        <taxon>Ditrysia</taxon>
        <taxon>Papilionoidea</taxon>
        <taxon>Nymphalidae</taxon>
        <taxon>Danainae</taxon>
        <taxon>Danaini</taxon>
        <taxon>Danaina</taxon>
        <taxon>Danaus</taxon>
        <taxon>Anosia</taxon>
    </lineage>
</organism>
<comment type="caution">
    <text evidence="2">The sequence shown here is derived from an EMBL/GenBank/DDBJ whole genome shotgun (WGS) entry which is preliminary data.</text>
</comment>
<accession>A0A8J2W9F8</accession>
<dbReference type="Proteomes" id="UP000789524">
    <property type="component" value="Unassembled WGS sequence"/>
</dbReference>
<feature type="region of interest" description="Disordered" evidence="1">
    <location>
        <begin position="60"/>
        <end position="101"/>
    </location>
</feature>
<dbReference type="AlphaFoldDB" id="A0A8J2W9F8"/>
<evidence type="ECO:0000256" key="1">
    <source>
        <dbReference type="SAM" id="MobiDB-lite"/>
    </source>
</evidence>
<evidence type="ECO:0000313" key="3">
    <source>
        <dbReference type="Proteomes" id="UP000789524"/>
    </source>
</evidence>